<reference evidence="1" key="1">
    <citation type="submission" date="2022-08" db="EMBL/GenBank/DDBJ databases">
        <authorList>
            <person name="Deng Y."/>
            <person name="Han X.-F."/>
            <person name="Zhang Y.-Q."/>
        </authorList>
    </citation>
    <scope>NUCLEOTIDE SEQUENCE</scope>
    <source>
        <strain evidence="1">CPCC 203386</strain>
    </source>
</reference>
<dbReference type="RefSeq" id="WP_259542336.1">
    <property type="nucleotide sequence ID" value="NZ_JANLCJ010000025.1"/>
</dbReference>
<protein>
    <submittedName>
        <fullName evidence="1">Uncharacterized protein</fullName>
    </submittedName>
</protein>
<keyword evidence="2" id="KW-1185">Reference proteome</keyword>
<dbReference type="EMBL" id="JANLCJ010000025">
    <property type="protein sequence ID" value="MCS5736414.1"/>
    <property type="molecule type" value="Genomic_DNA"/>
</dbReference>
<gene>
    <name evidence="1" type="ORF">N1032_22015</name>
</gene>
<evidence type="ECO:0000313" key="1">
    <source>
        <dbReference type="EMBL" id="MCS5736414.1"/>
    </source>
</evidence>
<proteinExistence type="predicted"/>
<name>A0ABT2H8Z9_9MICO</name>
<comment type="caution">
    <text evidence="1">The sequence shown here is derived from an EMBL/GenBank/DDBJ whole genome shotgun (WGS) entry which is preliminary data.</text>
</comment>
<evidence type="ECO:0000313" key="2">
    <source>
        <dbReference type="Proteomes" id="UP001165586"/>
    </source>
</evidence>
<dbReference type="Proteomes" id="UP001165586">
    <property type="component" value="Unassembled WGS sequence"/>
</dbReference>
<accession>A0ABT2H8Z9</accession>
<sequence length="90" mass="10019">MKGQSAVIFKMFMKDPQKFAEELGKLGVQGRKEFREAIDKAREKYEIFTEPGKAMEKAVNKATTKVQKEAEAKAKAIMKGDSDQSSLSSS</sequence>
<organism evidence="1 2">
    <name type="scientific">Herbiconiux daphne</name>
    <dbReference type="NCBI Taxonomy" id="2970914"/>
    <lineage>
        <taxon>Bacteria</taxon>
        <taxon>Bacillati</taxon>
        <taxon>Actinomycetota</taxon>
        <taxon>Actinomycetes</taxon>
        <taxon>Micrococcales</taxon>
        <taxon>Microbacteriaceae</taxon>
        <taxon>Herbiconiux</taxon>
    </lineage>
</organism>